<evidence type="ECO:0000313" key="1">
    <source>
        <dbReference type="EMBL" id="KAF9493836.1"/>
    </source>
</evidence>
<dbReference type="Proteomes" id="UP000807025">
    <property type="component" value="Unassembled WGS sequence"/>
</dbReference>
<gene>
    <name evidence="1" type="ORF">BDN71DRAFT_1052974</name>
</gene>
<name>A0A9P6D5T6_PLEER</name>
<keyword evidence="2" id="KW-1185">Reference proteome</keyword>
<organism evidence="1 2">
    <name type="scientific">Pleurotus eryngii</name>
    <name type="common">Boletus of the steppes</name>
    <dbReference type="NCBI Taxonomy" id="5323"/>
    <lineage>
        <taxon>Eukaryota</taxon>
        <taxon>Fungi</taxon>
        <taxon>Dikarya</taxon>
        <taxon>Basidiomycota</taxon>
        <taxon>Agaricomycotina</taxon>
        <taxon>Agaricomycetes</taxon>
        <taxon>Agaricomycetidae</taxon>
        <taxon>Agaricales</taxon>
        <taxon>Pleurotineae</taxon>
        <taxon>Pleurotaceae</taxon>
        <taxon>Pleurotus</taxon>
    </lineage>
</organism>
<accession>A0A9P6D5T6</accession>
<proteinExistence type="predicted"/>
<dbReference type="EMBL" id="MU154580">
    <property type="protein sequence ID" value="KAF9493836.1"/>
    <property type="molecule type" value="Genomic_DNA"/>
</dbReference>
<dbReference type="AlphaFoldDB" id="A0A9P6D5T6"/>
<sequence length="88" mass="9888">MKQIPAARTKTIISLDSVYDEYLISNRFTPLFCPNNSSIMRTCLHHDNRRNSLVVGGYAGYSIVSSPAASWGSWTTMSLGTTLLWRFI</sequence>
<protein>
    <submittedName>
        <fullName evidence="1">Uncharacterized protein</fullName>
    </submittedName>
</protein>
<evidence type="ECO:0000313" key="2">
    <source>
        <dbReference type="Proteomes" id="UP000807025"/>
    </source>
</evidence>
<comment type="caution">
    <text evidence="1">The sequence shown here is derived from an EMBL/GenBank/DDBJ whole genome shotgun (WGS) entry which is preliminary data.</text>
</comment>
<reference evidence="1" key="1">
    <citation type="submission" date="2020-11" db="EMBL/GenBank/DDBJ databases">
        <authorList>
            <consortium name="DOE Joint Genome Institute"/>
            <person name="Ahrendt S."/>
            <person name="Riley R."/>
            <person name="Andreopoulos W."/>
            <person name="Labutti K."/>
            <person name="Pangilinan J."/>
            <person name="Ruiz-Duenas F.J."/>
            <person name="Barrasa J.M."/>
            <person name="Sanchez-Garcia M."/>
            <person name="Camarero S."/>
            <person name="Miyauchi S."/>
            <person name="Serrano A."/>
            <person name="Linde D."/>
            <person name="Babiker R."/>
            <person name="Drula E."/>
            <person name="Ayuso-Fernandez I."/>
            <person name="Pacheco R."/>
            <person name="Padilla G."/>
            <person name="Ferreira P."/>
            <person name="Barriuso J."/>
            <person name="Kellner H."/>
            <person name="Castanera R."/>
            <person name="Alfaro M."/>
            <person name="Ramirez L."/>
            <person name="Pisabarro A.G."/>
            <person name="Kuo A."/>
            <person name="Tritt A."/>
            <person name="Lipzen A."/>
            <person name="He G."/>
            <person name="Yan M."/>
            <person name="Ng V."/>
            <person name="Cullen D."/>
            <person name="Martin F."/>
            <person name="Rosso M.-N."/>
            <person name="Henrissat B."/>
            <person name="Hibbett D."/>
            <person name="Martinez A.T."/>
            <person name="Grigoriev I.V."/>
        </authorList>
    </citation>
    <scope>NUCLEOTIDE SEQUENCE</scope>
    <source>
        <strain evidence="1">ATCC 90797</strain>
    </source>
</reference>